<feature type="transmembrane region" description="Helical" evidence="10">
    <location>
        <begin position="153"/>
        <end position="174"/>
    </location>
</feature>
<dbReference type="InterPro" id="IPR005393">
    <property type="entry name" value="Chemokine_XCR1"/>
</dbReference>
<feature type="region of interest" description="Disordered" evidence="9">
    <location>
        <begin position="339"/>
        <end position="376"/>
    </location>
</feature>
<dbReference type="PROSITE" id="PS50262">
    <property type="entry name" value="G_PROTEIN_RECEP_F1_2"/>
    <property type="match status" value="1"/>
</dbReference>
<keyword evidence="13" id="KW-1185">Reference proteome</keyword>
<dbReference type="GO" id="GO:0007204">
    <property type="term" value="P:positive regulation of cytosolic calcium ion concentration"/>
    <property type="evidence" value="ECO:0007669"/>
    <property type="project" value="TreeGrafter"/>
</dbReference>
<dbReference type="GO" id="GO:0019957">
    <property type="term" value="F:C-C chemokine binding"/>
    <property type="evidence" value="ECO:0007669"/>
    <property type="project" value="TreeGrafter"/>
</dbReference>
<feature type="compositionally biased region" description="Polar residues" evidence="9">
    <location>
        <begin position="339"/>
        <end position="354"/>
    </location>
</feature>
<dbReference type="Proteomes" id="UP000314294">
    <property type="component" value="Unassembled WGS sequence"/>
</dbReference>
<dbReference type="GO" id="GO:0009897">
    <property type="term" value="C:external side of plasma membrane"/>
    <property type="evidence" value="ECO:0007669"/>
    <property type="project" value="TreeGrafter"/>
</dbReference>
<dbReference type="GO" id="GO:0016493">
    <property type="term" value="F:C-C chemokine receptor activity"/>
    <property type="evidence" value="ECO:0007669"/>
    <property type="project" value="TreeGrafter"/>
</dbReference>
<evidence type="ECO:0000256" key="2">
    <source>
        <dbReference type="ARBA" id="ARBA00022692"/>
    </source>
</evidence>
<feature type="transmembrane region" description="Helical" evidence="10">
    <location>
        <begin position="114"/>
        <end position="132"/>
    </location>
</feature>
<feature type="transmembrane region" description="Helical" evidence="10">
    <location>
        <begin position="33"/>
        <end position="63"/>
    </location>
</feature>
<keyword evidence="6 8" id="KW-0675">Receptor</keyword>
<evidence type="ECO:0000256" key="5">
    <source>
        <dbReference type="ARBA" id="ARBA00023136"/>
    </source>
</evidence>
<accession>A0A4Z2GD55</accession>
<evidence type="ECO:0000256" key="6">
    <source>
        <dbReference type="ARBA" id="ARBA00023170"/>
    </source>
</evidence>
<dbReference type="InterPro" id="IPR017452">
    <property type="entry name" value="GPCR_Rhodpsn_7TM"/>
</dbReference>
<dbReference type="PANTHER" id="PTHR10489:SF730">
    <property type="entry name" value="CHEMOKINE XC RECEPTOR 1"/>
    <property type="match status" value="1"/>
</dbReference>
<keyword evidence="7 8" id="KW-0807">Transducer</keyword>
<dbReference type="GO" id="GO:0019722">
    <property type="term" value="P:calcium-mediated signaling"/>
    <property type="evidence" value="ECO:0007669"/>
    <property type="project" value="TreeGrafter"/>
</dbReference>
<dbReference type="PANTHER" id="PTHR10489">
    <property type="entry name" value="CELL ADHESION MOLECULE"/>
    <property type="match status" value="1"/>
</dbReference>
<comment type="caution">
    <text evidence="12">The sequence shown here is derived from an EMBL/GenBank/DDBJ whole genome shotgun (WGS) entry which is preliminary data.</text>
</comment>
<name>A0A4Z2GD55_9TELE</name>
<dbReference type="GO" id="GO:0060326">
    <property type="term" value="P:cell chemotaxis"/>
    <property type="evidence" value="ECO:0007669"/>
    <property type="project" value="TreeGrafter"/>
</dbReference>
<reference evidence="12 13" key="1">
    <citation type="submission" date="2019-03" db="EMBL/GenBank/DDBJ databases">
        <title>First draft genome of Liparis tanakae, snailfish: a comprehensive survey of snailfish specific genes.</title>
        <authorList>
            <person name="Kim W."/>
            <person name="Song I."/>
            <person name="Jeong J.-H."/>
            <person name="Kim D."/>
            <person name="Kim S."/>
            <person name="Ryu S."/>
            <person name="Song J.Y."/>
            <person name="Lee S.K."/>
        </authorList>
    </citation>
    <scope>NUCLEOTIDE SEQUENCE [LARGE SCALE GENOMIC DNA]</scope>
    <source>
        <tissue evidence="12">Muscle</tissue>
    </source>
</reference>
<gene>
    <name evidence="12" type="primary">CCR3</name>
    <name evidence="12" type="ORF">EYF80_038289</name>
</gene>
<dbReference type="InterPro" id="IPR000276">
    <property type="entry name" value="GPCR_Rhodpsn"/>
</dbReference>
<keyword evidence="5 10" id="KW-0472">Membrane</keyword>
<feature type="domain" description="G-protein coupled receptors family 1 profile" evidence="11">
    <location>
        <begin position="55"/>
        <end position="174"/>
    </location>
</feature>
<evidence type="ECO:0000256" key="3">
    <source>
        <dbReference type="ARBA" id="ARBA00022989"/>
    </source>
</evidence>
<evidence type="ECO:0000256" key="10">
    <source>
        <dbReference type="SAM" id="Phobius"/>
    </source>
</evidence>
<dbReference type="OrthoDB" id="10015690at2759"/>
<dbReference type="SUPFAM" id="SSF81321">
    <property type="entry name" value="Family A G protein-coupled receptor-like"/>
    <property type="match status" value="1"/>
</dbReference>
<evidence type="ECO:0000256" key="9">
    <source>
        <dbReference type="SAM" id="MobiDB-lite"/>
    </source>
</evidence>
<dbReference type="PRINTS" id="PR00237">
    <property type="entry name" value="GPCRRHODOPSN"/>
</dbReference>
<feature type="transmembrane region" description="Helical" evidence="10">
    <location>
        <begin position="75"/>
        <end position="94"/>
    </location>
</feature>
<protein>
    <submittedName>
        <fullName evidence="12">C-C chemokine receptor type 3</fullName>
    </submittedName>
</protein>
<keyword evidence="4 8" id="KW-0297">G-protein coupled receptor</keyword>
<dbReference type="AlphaFoldDB" id="A0A4Z2GD55"/>
<keyword evidence="3 10" id="KW-1133">Transmembrane helix</keyword>
<dbReference type="Gene3D" id="1.20.1070.10">
    <property type="entry name" value="Rhodopsin 7-helix transmembrane proteins"/>
    <property type="match status" value="1"/>
</dbReference>
<evidence type="ECO:0000256" key="1">
    <source>
        <dbReference type="ARBA" id="ARBA00004370"/>
    </source>
</evidence>
<evidence type="ECO:0000256" key="4">
    <source>
        <dbReference type="ARBA" id="ARBA00023040"/>
    </source>
</evidence>
<dbReference type="PROSITE" id="PS00237">
    <property type="entry name" value="G_PROTEIN_RECEP_F1_1"/>
    <property type="match status" value="1"/>
</dbReference>
<organism evidence="12 13">
    <name type="scientific">Liparis tanakae</name>
    <name type="common">Tanaka's snailfish</name>
    <dbReference type="NCBI Taxonomy" id="230148"/>
    <lineage>
        <taxon>Eukaryota</taxon>
        <taxon>Metazoa</taxon>
        <taxon>Chordata</taxon>
        <taxon>Craniata</taxon>
        <taxon>Vertebrata</taxon>
        <taxon>Euteleostomi</taxon>
        <taxon>Actinopterygii</taxon>
        <taxon>Neopterygii</taxon>
        <taxon>Teleostei</taxon>
        <taxon>Neoteleostei</taxon>
        <taxon>Acanthomorphata</taxon>
        <taxon>Eupercaria</taxon>
        <taxon>Perciformes</taxon>
        <taxon>Cottioidei</taxon>
        <taxon>Cottales</taxon>
        <taxon>Liparidae</taxon>
        <taxon>Liparis</taxon>
    </lineage>
</organism>
<dbReference type="InterPro" id="IPR050119">
    <property type="entry name" value="CCR1-9-like"/>
</dbReference>
<evidence type="ECO:0000256" key="7">
    <source>
        <dbReference type="ARBA" id="ARBA00023224"/>
    </source>
</evidence>
<comment type="similarity">
    <text evidence="8">Belongs to the G-protein coupled receptor 1 family.</text>
</comment>
<dbReference type="PRINTS" id="PR01568">
    <property type="entry name" value="LYMPHOTACTNR"/>
</dbReference>
<dbReference type="EMBL" id="SRLO01000580">
    <property type="protein sequence ID" value="TNN51497.1"/>
    <property type="molecule type" value="Genomic_DNA"/>
</dbReference>
<evidence type="ECO:0000313" key="13">
    <source>
        <dbReference type="Proteomes" id="UP000314294"/>
    </source>
</evidence>
<dbReference type="GO" id="GO:0006955">
    <property type="term" value="P:immune response"/>
    <property type="evidence" value="ECO:0007669"/>
    <property type="project" value="TreeGrafter"/>
</dbReference>
<evidence type="ECO:0000259" key="11">
    <source>
        <dbReference type="PROSITE" id="PS50262"/>
    </source>
</evidence>
<sequence length="376" mass="41431">MATTDSTFKLTTENDSFYDYDNYEDEMCKKNSVILFGAIFTLVLFPIVVILSVFGNVLVIVVLTKYENLKSLTNALILNLAVSDLFFTAGLPFWTYNHVHGWTLGEHTCKMVNFIFYVGFYSSSILLMLMTAHRYVAVMNPLSDIVSSTGSCSVVACVTVWAVSALAASPSFFFTKVDQEQSFEGVTQKSYNGLQPHGELMKLFSTSQIQKQCLNGLALLSNVLPLWPGGVFTSEAGYEYMASLSNASFKPCIRLRSRVFASWRRTLDLSDSGFPDLFFLGPLFLGSMSSSWSPSLSSSSSSSSLSEMSSSASRMSELELSAACRLCSSFSRLSAETTCSLSHGTSIPYRSSGSSGNGHREARVYRQKHKPERDNN</sequence>
<evidence type="ECO:0000256" key="8">
    <source>
        <dbReference type="RuleBase" id="RU000688"/>
    </source>
</evidence>
<proteinExistence type="inferred from homology"/>
<keyword evidence="2 8" id="KW-0812">Transmembrane</keyword>
<evidence type="ECO:0000313" key="12">
    <source>
        <dbReference type="EMBL" id="TNN51497.1"/>
    </source>
</evidence>
<dbReference type="Pfam" id="PF00001">
    <property type="entry name" value="7tm_1"/>
    <property type="match status" value="1"/>
</dbReference>
<comment type="subcellular location">
    <subcellularLocation>
        <location evidence="1">Membrane</location>
    </subcellularLocation>
</comment>